<dbReference type="EMBL" id="JAUDCG010000004">
    <property type="protein sequence ID" value="MDM8156286.1"/>
    <property type="molecule type" value="Genomic_DNA"/>
</dbReference>
<dbReference type="InterPro" id="IPR033887">
    <property type="entry name" value="PTS_IIA_man"/>
</dbReference>
<dbReference type="PANTHER" id="PTHR33799">
    <property type="entry name" value="PTS PERMEASE-RELATED-RELATED"/>
    <property type="match status" value="1"/>
</dbReference>
<comment type="subcellular location">
    <subcellularLocation>
        <location evidence="1">Cytoplasm</location>
    </subcellularLocation>
</comment>
<dbReference type="RefSeq" id="WP_289606757.1">
    <property type="nucleotide sequence ID" value="NZ_JAUDCG010000004.1"/>
</dbReference>
<evidence type="ECO:0000256" key="1">
    <source>
        <dbReference type="ARBA" id="ARBA00004496"/>
    </source>
</evidence>
<keyword evidence="5" id="KW-0808">Transferase</keyword>
<name>A0ABT7U9H8_9FIRM</name>
<evidence type="ECO:0000313" key="10">
    <source>
        <dbReference type="Proteomes" id="UP001529340"/>
    </source>
</evidence>
<comment type="caution">
    <text evidence="9">The sequence shown here is derived from an EMBL/GenBank/DDBJ whole genome shotgun (WGS) entry which is preliminary data.</text>
</comment>
<feature type="domain" description="PTS EIIA type-4" evidence="8">
    <location>
        <begin position="2"/>
        <end position="125"/>
    </location>
</feature>
<accession>A0ABT7U9H8</accession>
<dbReference type="Pfam" id="PF03610">
    <property type="entry name" value="EIIA-man"/>
    <property type="match status" value="1"/>
</dbReference>
<dbReference type="PANTHER" id="PTHR33799:SF1">
    <property type="entry name" value="PTS SYSTEM MANNOSE-SPECIFIC EIIAB COMPONENT-RELATED"/>
    <property type="match status" value="1"/>
</dbReference>
<protein>
    <submittedName>
        <fullName evidence="9">PTS sugar transporter subunit IIA</fullName>
    </submittedName>
</protein>
<evidence type="ECO:0000256" key="6">
    <source>
        <dbReference type="ARBA" id="ARBA00022683"/>
    </source>
</evidence>
<gene>
    <name evidence="9" type="ORF">QUV96_01385</name>
</gene>
<dbReference type="InterPro" id="IPR051471">
    <property type="entry name" value="Bacterial_PTS_sugar_comp"/>
</dbReference>
<dbReference type="Gene3D" id="3.40.50.510">
    <property type="entry name" value="Phosphotransferase system, mannose-type IIA component"/>
    <property type="match status" value="1"/>
</dbReference>
<evidence type="ECO:0000256" key="2">
    <source>
        <dbReference type="ARBA" id="ARBA00022448"/>
    </source>
</evidence>
<sequence>MSTGIILASHGEFAKAALGSAEMLAGEQKDVHALALTTDKSLDDLEKEVADAYADLSSRCDVVIALCDIYGGSPFNAVSRCMLKGMNMIGFTGLNLPILIDLLLSREISAEEVKEHVMSVHQQSISPIEVQLADDDEDIDL</sequence>
<dbReference type="Proteomes" id="UP001529340">
    <property type="component" value="Unassembled WGS sequence"/>
</dbReference>
<organism evidence="9 10">
    <name type="scientific">Amedibacillus dolichus</name>
    <dbReference type="NCBI Taxonomy" id="31971"/>
    <lineage>
        <taxon>Bacteria</taxon>
        <taxon>Bacillati</taxon>
        <taxon>Bacillota</taxon>
        <taxon>Erysipelotrichia</taxon>
        <taxon>Erysipelotrichales</taxon>
        <taxon>Erysipelotrichaceae</taxon>
        <taxon>Amedibacillus</taxon>
    </lineage>
</organism>
<keyword evidence="6" id="KW-0598">Phosphotransferase system</keyword>
<evidence type="ECO:0000313" key="9">
    <source>
        <dbReference type="EMBL" id="MDM8156286.1"/>
    </source>
</evidence>
<reference evidence="9" key="2">
    <citation type="submission" date="2023-06" db="EMBL/GenBank/DDBJ databases">
        <authorList>
            <person name="Zeman M."/>
            <person name="Kubasova T."/>
            <person name="Jahodarova E."/>
            <person name="Nykrynova M."/>
            <person name="Rychlik I."/>
        </authorList>
    </citation>
    <scope>NUCLEOTIDE SEQUENCE</scope>
    <source>
        <strain evidence="9">ET39</strain>
    </source>
</reference>
<dbReference type="PROSITE" id="PS51096">
    <property type="entry name" value="PTS_EIIA_TYPE_4"/>
    <property type="match status" value="1"/>
</dbReference>
<evidence type="ECO:0000256" key="4">
    <source>
        <dbReference type="ARBA" id="ARBA00022597"/>
    </source>
</evidence>
<dbReference type="InterPro" id="IPR036662">
    <property type="entry name" value="PTS_EIIA_man-typ_sf"/>
</dbReference>
<dbReference type="InterPro" id="IPR004701">
    <property type="entry name" value="PTS_EIIA_man-typ"/>
</dbReference>
<proteinExistence type="predicted"/>
<keyword evidence="7" id="KW-0418">Kinase</keyword>
<keyword evidence="4 9" id="KW-0762">Sugar transport</keyword>
<dbReference type="CDD" id="cd00006">
    <property type="entry name" value="PTS_IIA_man"/>
    <property type="match status" value="1"/>
</dbReference>
<evidence type="ECO:0000256" key="5">
    <source>
        <dbReference type="ARBA" id="ARBA00022679"/>
    </source>
</evidence>
<reference evidence="9" key="1">
    <citation type="submission" date="2023-06" db="EMBL/GenBank/DDBJ databases">
        <title>Identification and characterization of horizontal gene transfer across gut microbiota members of farm animals based on homology search.</title>
        <authorList>
            <person name="Schwarzerova J."/>
            <person name="Nykrynova M."/>
            <person name="Jureckova K."/>
            <person name="Cejkova D."/>
            <person name="Rychlik I."/>
        </authorList>
    </citation>
    <scope>NUCLEOTIDE SEQUENCE</scope>
    <source>
        <strain evidence="9">ET39</strain>
    </source>
</reference>
<evidence type="ECO:0000259" key="8">
    <source>
        <dbReference type="PROSITE" id="PS51096"/>
    </source>
</evidence>
<keyword evidence="10" id="KW-1185">Reference proteome</keyword>
<keyword evidence="3" id="KW-0963">Cytoplasm</keyword>
<keyword evidence="2" id="KW-0813">Transport</keyword>
<evidence type="ECO:0000256" key="3">
    <source>
        <dbReference type="ARBA" id="ARBA00022490"/>
    </source>
</evidence>
<dbReference type="SUPFAM" id="SSF53062">
    <property type="entry name" value="PTS system fructose IIA component-like"/>
    <property type="match status" value="1"/>
</dbReference>
<evidence type="ECO:0000256" key="7">
    <source>
        <dbReference type="ARBA" id="ARBA00022777"/>
    </source>
</evidence>